<dbReference type="Gene3D" id="3.10.50.10">
    <property type="match status" value="1"/>
</dbReference>
<dbReference type="RefSeq" id="WP_135669764.1">
    <property type="nucleotide sequence ID" value="NZ_RQGN01000017.1"/>
</dbReference>
<dbReference type="AlphaFoldDB" id="A0A5F2BRJ0"/>
<proteinExistence type="predicted"/>
<evidence type="ECO:0000259" key="1">
    <source>
        <dbReference type="PROSITE" id="PS51910"/>
    </source>
</evidence>
<dbReference type="OrthoDB" id="9775889at2"/>
<dbReference type="PANTHER" id="PTHR46066">
    <property type="entry name" value="CHITINASE DOMAIN-CONTAINING PROTEIN 1 FAMILY MEMBER"/>
    <property type="match status" value="1"/>
</dbReference>
<keyword evidence="2" id="KW-0378">Hydrolase</keyword>
<evidence type="ECO:0000313" key="2">
    <source>
        <dbReference type="EMBL" id="TGM08352.1"/>
    </source>
</evidence>
<dbReference type="Pfam" id="PF00704">
    <property type="entry name" value="Glyco_hydro_18"/>
    <property type="match status" value="1"/>
</dbReference>
<comment type="caution">
    <text evidence="2">The sequence shown here is derived from an EMBL/GenBank/DDBJ whole genome shotgun (WGS) entry which is preliminary data.</text>
</comment>
<dbReference type="InterPro" id="IPR001223">
    <property type="entry name" value="Glyco_hydro18_cat"/>
</dbReference>
<name>A0A5F2BRJ0_9LEPT</name>
<dbReference type="EMBL" id="RQGN01000017">
    <property type="protein sequence ID" value="TGM08352.1"/>
    <property type="molecule type" value="Genomic_DNA"/>
</dbReference>
<dbReference type="Proteomes" id="UP000298429">
    <property type="component" value="Unassembled WGS sequence"/>
</dbReference>
<dbReference type="SUPFAM" id="SSF51445">
    <property type="entry name" value="(Trans)glycosidases"/>
    <property type="match status" value="1"/>
</dbReference>
<organism evidence="2 3">
    <name type="scientific">Leptospira barantonii</name>
    <dbReference type="NCBI Taxonomy" id="2023184"/>
    <lineage>
        <taxon>Bacteria</taxon>
        <taxon>Pseudomonadati</taxon>
        <taxon>Spirochaetota</taxon>
        <taxon>Spirochaetia</taxon>
        <taxon>Leptospirales</taxon>
        <taxon>Leptospiraceae</taxon>
        <taxon>Leptospira</taxon>
    </lineage>
</organism>
<dbReference type="PANTHER" id="PTHR46066:SF2">
    <property type="entry name" value="CHITINASE DOMAIN-CONTAINING PROTEIN 1"/>
    <property type="match status" value="1"/>
</dbReference>
<feature type="domain" description="GH18" evidence="1">
    <location>
        <begin position="1"/>
        <end position="309"/>
    </location>
</feature>
<accession>A0A5F2BRJ0</accession>
<dbReference type="Gene3D" id="3.20.20.80">
    <property type="entry name" value="Glycosidases"/>
    <property type="match status" value="1"/>
</dbReference>
<gene>
    <name evidence="2" type="ORF">EHQ76_03500</name>
</gene>
<evidence type="ECO:0000313" key="3">
    <source>
        <dbReference type="Proteomes" id="UP000298429"/>
    </source>
</evidence>
<dbReference type="InterPro" id="IPR017853">
    <property type="entry name" value="GH"/>
</dbReference>
<reference evidence="2 3" key="1">
    <citation type="journal article" date="2019" name="PLoS Negl. Trop. Dis.">
        <title>Revisiting the worldwide diversity of Leptospira species in the environment.</title>
        <authorList>
            <person name="Vincent A.T."/>
            <person name="Schiettekatte O."/>
            <person name="Bourhy P."/>
            <person name="Veyrier F.J."/>
            <person name="Picardeau M."/>
        </authorList>
    </citation>
    <scope>NUCLEOTIDE SEQUENCE [LARGE SCALE GENOMIC DNA]</scope>
    <source>
        <strain evidence="2 3">201702444</strain>
    </source>
</reference>
<dbReference type="InterPro" id="IPR029070">
    <property type="entry name" value="Chitinase_insertion_sf"/>
</dbReference>
<sequence length="309" mass="35468">MNILRIITILSLFVGHTLWATEQTLHWNYALFASLEKGSYSDWVEVCSKSHTISYSGNIILSDGNFKSSSLPKQFSDISKNYKTRLIPLITAARKSGFGFLKSDQTMENSIRELSNYLMRNPEISGLHLDIEFLSPSEIPNFRKFLRSLKVKIPRDRVLTIAIFPQLDFPNRNSVVHTDLLNEETIDEFVLMSYDFHSPQTSPGPVTSFSLTKKNLEFLSQRIPGSKLWLGLPLYGYFWNQKGTTRILTQKDLRKFGENFKIVADQDGFSVLKNETGIGFISDLGTLEKYNKFVQTYRLKGTAYWRIGF</sequence>
<dbReference type="GO" id="GO:0016787">
    <property type="term" value="F:hydrolase activity"/>
    <property type="evidence" value="ECO:0007669"/>
    <property type="project" value="UniProtKB-KW"/>
</dbReference>
<dbReference type="PROSITE" id="PS51910">
    <property type="entry name" value="GH18_2"/>
    <property type="match status" value="1"/>
</dbReference>
<protein>
    <submittedName>
        <fullName evidence="2">Glycosyl hydrolase</fullName>
    </submittedName>
</protein>
<dbReference type="GO" id="GO:0005975">
    <property type="term" value="P:carbohydrate metabolic process"/>
    <property type="evidence" value="ECO:0007669"/>
    <property type="project" value="InterPro"/>
</dbReference>